<gene>
    <name evidence="2" type="ORF">Aam_047_038</name>
</gene>
<accession>A0A0D6PFJ9</accession>
<keyword evidence="3" id="KW-1185">Reference proteome</keyword>
<sequence length="171" mass="18396">MSSERFAALLSWTGVAFVLLLCLGLSILPARAATITPVGNWVTASQDAVIQIRPCGDHLCGAIQGMVLSPTDKTPTDWVGQSQCGLVILKTSATAQPEADGTRAWYGHITNPRNGSRYHIRLTLDAQGHLLLRGYVGLPLFGRTQSWHSYQGKLGTQDCRLNNIPATVQAG</sequence>
<dbReference type="Pfam" id="PF09917">
    <property type="entry name" value="DUF2147"/>
    <property type="match status" value="1"/>
</dbReference>
<dbReference type="InterPro" id="IPR019223">
    <property type="entry name" value="DUF2147"/>
</dbReference>
<name>A0A0D6PFJ9_9PROT</name>
<proteinExistence type="predicted"/>
<dbReference type="Gene3D" id="2.40.128.520">
    <property type="match status" value="1"/>
</dbReference>
<protein>
    <recommendedName>
        <fullName evidence="1">DUF2147 domain-containing protein</fullName>
    </recommendedName>
</protein>
<dbReference type="OrthoDB" id="9811671at2"/>
<comment type="caution">
    <text evidence="2">The sequence shown here is derived from an EMBL/GenBank/DDBJ whole genome shotgun (WGS) entry which is preliminary data.</text>
</comment>
<dbReference type="PANTHER" id="PTHR36919:SF3">
    <property type="entry name" value="BLL5882 PROTEIN"/>
    <property type="match status" value="1"/>
</dbReference>
<dbReference type="STRING" id="1120923.SAMN02746095_01690"/>
<dbReference type="AlphaFoldDB" id="A0A0D6PFJ9"/>
<evidence type="ECO:0000313" key="2">
    <source>
        <dbReference type="EMBL" id="GAN80457.1"/>
    </source>
</evidence>
<evidence type="ECO:0000259" key="1">
    <source>
        <dbReference type="Pfam" id="PF09917"/>
    </source>
</evidence>
<evidence type="ECO:0000313" key="3">
    <source>
        <dbReference type="Proteomes" id="UP000032668"/>
    </source>
</evidence>
<organism evidence="2 3">
    <name type="scientific">Acidocella aminolytica 101 = DSM 11237</name>
    <dbReference type="NCBI Taxonomy" id="1120923"/>
    <lineage>
        <taxon>Bacteria</taxon>
        <taxon>Pseudomonadati</taxon>
        <taxon>Pseudomonadota</taxon>
        <taxon>Alphaproteobacteria</taxon>
        <taxon>Acetobacterales</taxon>
        <taxon>Acidocellaceae</taxon>
        <taxon>Acidocella</taxon>
    </lineage>
</organism>
<reference evidence="2 3" key="1">
    <citation type="submission" date="2012-11" db="EMBL/GenBank/DDBJ databases">
        <title>Whole genome sequence of Acidocella aminolytica 101 = DSM 11237.</title>
        <authorList>
            <person name="Azuma Y."/>
            <person name="Higashiura N."/>
            <person name="Hirakawa H."/>
            <person name="Matsushita K."/>
        </authorList>
    </citation>
    <scope>NUCLEOTIDE SEQUENCE [LARGE SCALE GENOMIC DNA]</scope>
    <source>
        <strain evidence="3">101 / DSM 11237</strain>
    </source>
</reference>
<dbReference type="Proteomes" id="UP000032668">
    <property type="component" value="Unassembled WGS sequence"/>
</dbReference>
<dbReference type="PANTHER" id="PTHR36919">
    <property type="entry name" value="BLR1215 PROTEIN"/>
    <property type="match status" value="1"/>
</dbReference>
<dbReference type="EMBL" id="BANC01000046">
    <property type="protein sequence ID" value="GAN80457.1"/>
    <property type="molecule type" value="Genomic_DNA"/>
</dbReference>
<feature type="domain" description="DUF2147" evidence="1">
    <location>
        <begin position="39"/>
        <end position="148"/>
    </location>
</feature>
<dbReference type="RefSeq" id="WP_048878868.1">
    <property type="nucleotide sequence ID" value="NZ_BANC01000046.1"/>
</dbReference>